<dbReference type="HOGENOM" id="CLU_3110377_0_0_1"/>
<evidence type="ECO:0000313" key="2">
    <source>
        <dbReference type="EMBL" id="CCA27866.1"/>
    </source>
</evidence>
<accession>F0X206</accession>
<proteinExistence type="predicted"/>
<reference evidence="2" key="2">
    <citation type="submission" date="2011-02" db="EMBL/GenBank/DDBJ databases">
        <authorList>
            <person name="MacLean D."/>
        </authorList>
    </citation>
    <scope>NUCLEOTIDE SEQUENCE</scope>
</reference>
<protein>
    <submittedName>
        <fullName evidence="2">AlNc14C770G12492 protein</fullName>
    </submittedName>
</protein>
<gene>
    <name evidence="2" type="primary">AlNc14C770G12492</name>
    <name evidence="2" type="ORF">ALNC14_140100</name>
</gene>
<evidence type="ECO:0000256" key="1">
    <source>
        <dbReference type="SAM" id="MobiDB-lite"/>
    </source>
</evidence>
<reference evidence="2" key="1">
    <citation type="journal article" date="2011" name="PLoS Biol.">
        <title>Gene gain and loss during evolution of obligate parasitism in the white rust pathogen of Arabidopsis thaliana.</title>
        <authorList>
            <person name="Kemen E."/>
            <person name="Gardiner A."/>
            <person name="Schultz-Larsen T."/>
            <person name="Kemen A.C."/>
            <person name="Balmuth A.L."/>
            <person name="Robert-Seilaniantz A."/>
            <person name="Bailey K."/>
            <person name="Holub E."/>
            <person name="Studholme D.J."/>
            <person name="Maclean D."/>
            <person name="Jones J.D."/>
        </authorList>
    </citation>
    <scope>NUCLEOTIDE SEQUENCE</scope>
</reference>
<dbReference type="EMBL" id="FR824709">
    <property type="protein sequence ID" value="CCA27866.1"/>
    <property type="molecule type" value="Genomic_DNA"/>
</dbReference>
<sequence length="51" mass="5530">MPNSLGIAIRDGNVASQLGQLAARGITAQPVSLSRTRPLSRRKCRKNLEDL</sequence>
<dbReference type="AlphaFoldDB" id="F0X206"/>
<name>F0X206_9STRA</name>
<organism evidence="2">
    <name type="scientific">Albugo laibachii Nc14</name>
    <dbReference type="NCBI Taxonomy" id="890382"/>
    <lineage>
        <taxon>Eukaryota</taxon>
        <taxon>Sar</taxon>
        <taxon>Stramenopiles</taxon>
        <taxon>Oomycota</taxon>
        <taxon>Peronosporomycetes</taxon>
        <taxon>Albuginales</taxon>
        <taxon>Albuginaceae</taxon>
        <taxon>Albugo</taxon>
    </lineage>
</organism>
<feature type="region of interest" description="Disordered" evidence="1">
    <location>
        <begin position="30"/>
        <end position="51"/>
    </location>
</feature>